<keyword evidence="1" id="KW-0175">Coiled coil</keyword>
<sequence>MAKKQTFAWYRSDAPELQEMDISLAVREYLQNQIGQILKETESLEWTQWKHLDYSSEPRDSPKKLELKSKLMAAYPGLLTGPHGAQIAIDDDWLPVYVLSATVARTKLTNTPYKSDLWVRNVVWQHQVADVLALTFLNNHIDEEADISTFLEPEKSTNRGNLWATGHYGKGFIIATQYLHNLVHQHNAPSSTISDFPRGLSVRIGHSVVEVKDDLSSCVCCKPRLIAEVNDLTPMTPDDFATKYGITPHDAALEVASDYRHRLSYRLSKPHTIPKPEDSSETDHSLSPLLSESPLARKDEISITVAGISSSGLTHGQIFCGTYSLTRPSLTWKVPSTLFEFFRAPGDIGLLYIRGQIMPRNLSGLGRLGVNYNGTMEIAPNRVEVVKNDMVYERYIHLLKECIQRALLHMPDLGVELAAELLSCNSKDSSNQQLDLDLFTPMSESKATCKAAFESAWRRLHPDLKNNKEFYPFAASSPSCRVLISSLGFTPVEVTNEIMSRIIIPSGAYESIKQHAEHVFLKTKSVSRMRGGALAFRKGISEMFKWAKHDDVAMVDYQHVYPRVLWDERTGQFVIGLPLCHDSGGRQNPLEGEPECACWVGEALVLARETFLERAKKRREETGNLEMGDVFRAYAIAMGAESLAVNMSGRCRGSNKRKDQQRQGQASNSNSNANAKKRRSGPPRSESDMEESSSETEGHDSGNTTADSTLANSTSMVSESTAVSESTSNIPMQKAVGTSSPPLPKSHPLAESIQFIMTTYDAQVNRNELQRQASLLENTTRDGVRAQLVEERAKVKALEERISAIEAERDRTRELLISKWTTK</sequence>
<feature type="compositionally biased region" description="Polar residues" evidence="2">
    <location>
        <begin position="701"/>
        <end position="712"/>
    </location>
</feature>
<dbReference type="OrthoDB" id="2631524at2759"/>
<accession>A0A5M3N0J3</accession>
<feature type="region of interest" description="Disordered" evidence="2">
    <location>
        <begin position="269"/>
        <end position="288"/>
    </location>
</feature>
<feature type="compositionally biased region" description="Basic and acidic residues" evidence="2">
    <location>
        <begin position="274"/>
        <end position="284"/>
    </location>
</feature>
<comment type="caution">
    <text evidence="3">The sequence shown here is derived from an EMBL/GenBank/DDBJ whole genome shotgun (WGS) entry which is preliminary data.</text>
</comment>
<dbReference type="AlphaFoldDB" id="A0A5M3N0J3"/>
<dbReference type="EMBL" id="JH711574">
    <property type="protein sequence ID" value="EIW84888.1"/>
    <property type="molecule type" value="Genomic_DNA"/>
</dbReference>
<keyword evidence="4" id="KW-1185">Reference proteome</keyword>
<dbReference type="OMA" id="IRTAQTW"/>
<gene>
    <name evidence="3" type="ORF">CONPUDRAFT_149755</name>
</gene>
<protein>
    <submittedName>
        <fullName evidence="3">Uncharacterized protein</fullName>
    </submittedName>
</protein>
<dbReference type="KEGG" id="cput:CONPUDRAFT_149755"/>
<feature type="region of interest" description="Disordered" evidence="2">
    <location>
        <begin position="650"/>
        <end position="747"/>
    </location>
</feature>
<evidence type="ECO:0000256" key="2">
    <source>
        <dbReference type="SAM" id="MobiDB-lite"/>
    </source>
</evidence>
<proteinExistence type="predicted"/>
<name>A0A5M3N0J3_CONPW</name>
<reference evidence="4" key="1">
    <citation type="journal article" date="2012" name="Science">
        <title>The Paleozoic origin of enzymatic lignin decomposition reconstructed from 31 fungal genomes.</title>
        <authorList>
            <person name="Floudas D."/>
            <person name="Binder M."/>
            <person name="Riley R."/>
            <person name="Barry K."/>
            <person name="Blanchette R.A."/>
            <person name="Henrissat B."/>
            <person name="Martinez A.T."/>
            <person name="Otillar R."/>
            <person name="Spatafora J.W."/>
            <person name="Yadav J.S."/>
            <person name="Aerts A."/>
            <person name="Benoit I."/>
            <person name="Boyd A."/>
            <person name="Carlson A."/>
            <person name="Copeland A."/>
            <person name="Coutinho P.M."/>
            <person name="de Vries R.P."/>
            <person name="Ferreira P."/>
            <person name="Findley K."/>
            <person name="Foster B."/>
            <person name="Gaskell J."/>
            <person name="Glotzer D."/>
            <person name="Gorecki P."/>
            <person name="Heitman J."/>
            <person name="Hesse C."/>
            <person name="Hori C."/>
            <person name="Igarashi K."/>
            <person name="Jurgens J.A."/>
            <person name="Kallen N."/>
            <person name="Kersten P."/>
            <person name="Kohler A."/>
            <person name="Kuees U."/>
            <person name="Kumar T.K.A."/>
            <person name="Kuo A."/>
            <person name="LaButti K."/>
            <person name="Larrondo L.F."/>
            <person name="Lindquist E."/>
            <person name="Ling A."/>
            <person name="Lombard V."/>
            <person name="Lucas S."/>
            <person name="Lundell T."/>
            <person name="Martin R."/>
            <person name="McLaughlin D.J."/>
            <person name="Morgenstern I."/>
            <person name="Morin E."/>
            <person name="Murat C."/>
            <person name="Nagy L.G."/>
            <person name="Nolan M."/>
            <person name="Ohm R.A."/>
            <person name="Patyshakuliyeva A."/>
            <person name="Rokas A."/>
            <person name="Ruiz-Duenas F.J."/>
            <person name="Sabat G."/>
            <person name="Salamov A."/>
            <person name="Samejima M."/>
            <person name="Schmutz J."/>
            <person name="Slot J.C."/>
            <person name="St John F."/>
            <person name="Stenlid J."/>
            <person name="Sun H."/>
            <person name="Sun S."/>
            <person name="Syed K."/>
            <person name="Tsang A."/>
            <person name="Wiebenga A."/>
            <person name="Young D."/>
            <person name="Pisabarro A."/>
            <person name="Eastwood D.C."/>
            <person name="Martin F."/>
            <person name="Cullen D."/>
            <person name="Grigoriev I.V."/>
            <person name="Hibbett D.S."/>
        </authorList>
    </citation>
    <scope>NUCLEOTIDE SEQUENCE [LARGE SCALE GENOMIC DNA]</scope>
    <source>
        <strain evidence="4">RWD-64-598 SS2</strain>
    </source>
</reference>
<feature type="compositionally biased region" description="Low complexity" evidence="2">
    <location>
        <begin position="662"/>
        <end position="674"/>
    </location>
</feature>
<feature type="coiled-coil region" evidence="1">
    <location>
        <begin position="781"/>
        <end position="815"/>
    </location>
</feature>
<dbReference type="Proteomes" id="UP000053558">
    <property type="component" value="Unassembled WGS sequence"/>
</dbReference>
<dbReference type="RefSeq" id="XP_007764558.1">
    <property type="nucleotide sequence ID" value="XM_007766368.1"/>
</dbReference>
<evidence type="ECO:0000313" key="3">
    <source>
        <dbReference type="EMBL" id="EIW84888.1"/>
    </source>
</evidence>
<dbReference type="GeneID" id="19202633"/>
<organism evidence="3 4">
    <name type="scientific">Coniophora puteana (strain RWD-64-598)</name>
    <name type="common">Brown rot fungus</name>
    <dbReference type="NCBI Taxonomy" id="741705"/>
    <lineage>
        <taxon>Eukaryota</taxon>
        <taxon>Fungi</taxon>
        <taxon>Dikarya</taxon>
        <taxon>Basidiomycota</taxon>
        <taxon>Agaricomycotina</taxon>
        <taxon>Agaricomycetes</taxon>
        <taxon>Agaricomycetidae</taxon>
        <taxon>Boletales</taxon>
        <taxon>Coniophorineae</taxon>
        <taxon>Coniophoraceae</taxon>
        <taxon>Coniophora</taxon>
    </lineage>
</organism>
<evidence type="ECO:0000313" key="4">
    <source>
        <dbReference type="Proteomes" id="UP000053558"/>
    </source>
</evidence>
<feature type="compositionally biased region" description="Low complexity" evidence="2">
    <location>
        <begin position="713"/>
        <end position="728"/>
    </location>
</feature>
<evidence type="ECO:0000256" key="1">
    <source>
        <dbReference type="SAM" id="Coils"/>
    </source>
</evidence>